<dbReference type="InterPro" id="IPR036206">
    <property type="entry name" value="ThiamineP_synth_sf"/>
</dbReference>
<dbReference type="GO" id="GO:0009228">
    <property type="term" value="P:thiamine biosynthetic process"/>
    <property type="evidence" value="ECO:0007669"/>
    <property type="project" value="UniProtKB-KW"/>
</dbReference>
<protein>
    <submittedName>
        <fullName evidence="4">Thiamine phosphate synthase</fullName>
    </submittedName>
</protein>
<dbReference type="RefSeq" id="WP_196102261.1">
    <property type="nucleotide sequence ID" value="NZ_CP064942.1"/>
</dbReference>
<dbReference type="Proteomes" id="UP000594800">
    <property type="component" value="Chromosome"/>
</dbReference>
<evidence type="ECO:0000313" key="5">
    <source>
        <dbReference type="Proteomes" id="UP000594800"/>
    </source>
</evidence>
<dbReference type="InterPro" id="IPR022998">
    <property type="entry name" value="ThiamineP_synth_TenI"/>
</dbReference>
<dbReference type="PANTHER" id="PTHR20857">
    <property type="entry name" value="THIAMINE-PHOSPHATE PYROPHOSPHORYLASE"/>
    <property type="match status" value="1"/>
</dbReference>
<dbReference type="Gene3D" id="3.20.20.70">
    <property type="entry name" value="Aldolase class I"/>
    <property type="match status" value="1"/>
</dbReference>
<accession>A0A7S9LQD7</accession>
<dbReference type="EMBL" id="CP064942">
    <property type="protein sequence ID" value="QPH53050.1"/>
    <property type="molecule type" value="Genomic_DNA"/>
</dbReference>
<dbReference type="Pfam" id="PF02581">
    <property type="entry name" value="TMP-TENI"/>
    <property type="match status" value="1"/>
</dbReference>
<dbReference type="GO" id="GO:0004789">
    <property type="term" value="F:thiamine-phosphate diphosphorylase activity"/>
    <property type="evidence" value="ECO:0007669"/>
    <property type="project" value="TreeGrafter"/>
</dbReference>
<evidence type="ECO:0000256" key="2">
    <source>
        <dbReference type="ARBA" id="ARBA00022977"/>
    </source>
</evidence>
<reference evidence="4 5" key="1">
    <citation type="submission" date="2020-11" db="EMBL/GenBank/DDBJ databases">
        <title>Description of Pontivivens ytuae sp. nov. isolated from deep sea sediment of Mariana Trench.</title>
        <authorList>
            <person name="Wang Z."/>
            <person name="Sun Q.-L."/>
            <person name="Xu X.-D."/>
            <person name="Tang Y.-Z."/>
            <person name="Zhang J."/>
        </authorList>
    </citation>
    <scope>NUCLEOTIDE SEQUENCE [LARGE SCALE GENOMIC DNA]</scope>
    <source>
        <strain evidence="4 5">MT2928</strain>
    </source>
</reference>
<dbReference type="GO" id="GO:0005737">
    <property type="term" value="C:cytoplasm"/>
    <property type="evidence" value="ECO:0007669"/>
    <property type="project" value="TreeGrafter"/>
</dbReference>
<keyword evidence="5" id="KW-1185">Reference proteome</keyword>
<dbReference type="SUPFAM" id="SSF51391">
    <property type="entry name" value="Thiamin phosphate synthase"/>
    <property type="match status" value="1"/>
</dbReference>
<evidence type="ECO:0000313" key="4">
    <source>
        <dbReference type="EMBL" id="QPH53050.1"/>
    </source>
</evidence>
<dbReference type="AlphaFoldDB" id="A0A7S9LQD7"/>
<keyword evidence="2" id="KW-0784">Thiamine biosynthesis</keyword>
<feature type="domain" description="Thiamine phosphate synthase/TenI" evidence="3">
    <location>
        <begin position="9"/>
        <end position="184"/>
    </location>
</feature>
<dbReference type="InterPro" id="IPR013785">
    <property type="entry name" value="Aldolase_TIM"/>
</dbReference>
<sequence>MAETDAPQLYLVTPRRFELSAFAPRMAAVLDAREVACVRLRLDAPADAIARAADGLRDICHARDVAFVIEDHWKLVGPHGLDGVHLSDPRSLRDVRKELGKDAIAGVFCGTSRHAGMTAGEIGADYVSFGPVTSDPMLGNGELAEAELFEWWSQMIEVPVVAEGGLTAETVAELRAFADFLAVGDEIWSADDPVAELGALLG</sequence>
<comment type="pathway">
    <text evidence="1">Cofactor biosynthesis; thiamine diphosphate biosynthesis.</text>
</comment>
<organism evidence="4 5">
    <name type="scientific">Pontivivens ytuae</name>
    <dbReference type="NCBI Taxonomy" id="2789856"/>
    <lineage>
        <taxon>Bacteria</taxon>
        <taxon>Pseudomonadati</taxon>
        <taxon>Pseudomonadota</taxon>
        <taxon>Alphaproteobacteria</taxon>
        <taxon>Rhodobacterales</taxon>
        <taxon>Paracoccaceae</taxon>
        <taxon>Pontivivens</taxon>
    </lineage>
</organism>
<proteinExistence type="predicted"/>
<gene>
    <name evidence="4" type="ORF">I0K15_14745</name>
</gene>
<dbReference type="CDD" id="cd00564">
    <property type="entry name" value="TMP_TenI"/>
    <property type="match status" value="1"/>
</dbReference>
<dbReference type="KEGG" id="poz:I0K15_14745"/>
<name>A0A7S9LQD7_9RHOB</name>
<dbReference type="PANTHER" id="PTHR20857:SF15">
    <property type="entry name" value="THIAMINE-PHOSPHATE SYNTHASE"/>
    <property type="match status" value="1"/>
</dbReference>
<evidence type="ECO:0000256" key="1">
    <source>
        <dbReference type="ARBA" id="ARBA00004948"/>
    </source>
</evidence>
<evidence type="ECO:0000259" key="3">
    <source>
        <dbReference type="Pfam" id="PF02581"/>
    </source>
</evidence>